<dbReference type="HOGENOM" id="CLU_3173221_0_0_0"/>
<gene>
    <name evidence="1" type="ordered locus">Sinac_5833</name>
</gene>
<dbReference type="EMBL" id="CP003364">
    <property type="protein sequence ID" value="AGA29955.1"/>
    <property type="molecule type" value="Genomic_DNA"/>
</dbReference>
<reference evidence="1 2" key="1">
    <citation type="submission" date="2012-02" db="EMBL/GenBank/DDBJ databases">
        <title>Complete sequence of chromosome of Singulisphaera acidiphila DSM 18658.</title>
        <authorList>
            <consortium name="US DOE Joint Genome Institute (JGI-PGF)"/>
            <person name="Lucas S."/>
            <person name="Copeland A."/>
            <person name="Lapidus A."/>
            <person name="Glavina del Rio T."/>
            <person name="Dalin E."/>
            <person name="Tice H."/>
            <person name="Bruce D."/>
            <person name="Goodwin L."/>
            <person name="Pitluck S."/>
            <person name="Peters L."/>
            <person name="Ovchinnikova G."/>
            <person name="Chertkov O."/>
            <person name="Kyrpides N."/>
            <person name="Mavromatis K."/>
            <person name="Ivanova N."/>
            <person name="Brettin T."/>
            <person name="Detter J.C."/>
            <person name="Han C."/>
            <person name="Larimer F."/>
            <person name="Land M."/>
            <person name="Hauser L."/>
            <person name="Markowitz V."/>
            <person name="Cheng J.-F."/>
            <person name="Hugenholtz P."/>
            <person name="Woyke T."/>
            <person name="Wu D."/>
            <person name="Tindall B."/>
            <person name="Pomrenke H."/>
            <person name="Brambilla E."/>
            <person name="Klenk H.-P."/>
            <person name="Eisen J.A."/>
        </authorList>
    </citation>
    <scope>NUCLEOTIDE SEQUENCE [LARGE SCALE GENOMIC DNA]</scope>
    <source>
        <strain evidence="2">ATCC BAA-1392 / DSM 18658 / VKM B-2454 / MOB10</strain>
    </source>
</reference>
<keyword evidence="2" id="KW-1185">Reference proteome</keyword>
<accession>L0DMB4</accession>
<evidence type="ECO:0000313" key="1">
    <source>
        <dbReference type="EMBL" id="AGA29955.1"/>
    </source>
</evidence>
<dbReference type="AlphaFoldDB" id="L0DMB4"/>
<organism evidence="1 2">
    <name type="scientific">Singulisphaera acidiphila (strain ATCC BAA-1392 / DSM 18658 / VKM B-2454 / MOB10)</name>
    <dbReference type="NCBI Taxonomy" id="886293"/>
    <lineage>
        <taxon>Bacteria</taxon>
        <taxon>Pseudomonadati</taxon>
        <taxon>Planctomycetota</taxon>
        <taxon>Planctomycetia</taxon>
        <taxon>Isosphaerales</taxon>
        <taxon>Isosphaeraceae</taxon>
        <taxon>Singulisphaera</taxon>
    </lineage>
</organism>
<evidence type="ECO:0000313" key="2">
    <source>
        <dbReference type="Proteomes" id="UP000010798"/>
    </source>
</evidence>
<name>L0DMB4_SINAD</name>
<dbReference type="Proteomes" id="UP000010798">
    <property type="component" value="Chromosome"/>
</dbReference>
<protein>
    <submittedName>
        <fullName evidence="1">Uncharacterized protein</fullName>
    </submittedName>
</protein>
<sequence length="47" mass="5309">MMMQSYRADRPPYQYFGLGPLLPGQDSILILKSPPGPPPLHEIRSSR</sequence>
<proteinExistence type="predicted"/>
<dbReference type="KEGG" id="saci:Sinac_5833"/>